<dbReference type="RefSeq" id="XP_010469574.1">
    <property type="nucleotide sequence ID" value="XM_010471272.2"/>
</dbReference>
<reference evidence="2" key="2">
    <citation type="submission" date="2025-08" db="UniProtKB">
        <authorList>
            <consortium name="RefSeq"/>
        </authorList>
    </citation>
    <scope>IDENTIFICATION</scope>
    <source>
        <tissue evidence="2">Leaf</tissue>
    </source>
</reference>
<dbReference type="Proteomes" id="UP000694864">
    <property type="component" value="Chromosome 16"/>
</dbReference>
<dbReference type="InterPro" id="IPR007216">
    <property type="entry name" value="CNOT9"/>
</dbReference>
<protein>
    <submittedName>
        <fullName evidence="2">Cell differentiation protein RCD1 homolog</fullName>
    </submittedName>
</protein>
<gene>
    <name evidence="2" type="primary">LOC104749605</name>
</gene>
<sequence>MVNLPDHLYEDYNKLKLTSPNSYASSSYASSSSAPPPLPGLTIVPNPTVQMIFQWVYDLHKPNSFESDFALHNLAYQRNNFDFLPRLLWESPGTAYIMLQKIIEVYRHIVGHISLPFSPNLNPHRVYDVLLLFQSMAYHPDTKGHFLKAKMPNYFYSLMDIGVTDKPYEHMRLGALGVIAHMIKASEDGAATRFLMDTSAVSHCVKPIEFGSTDSKTLAVFILHKIMSTDEGLQYCCVLADRFFVIDELLKKLLHHLSYMARPSPALFRLLVGCYSKLSKKPRVRDGLRRYPPTLLFDRTFARLIAEDEVTGNYWRQLVENMENINNEAPKTLLSMK</sequence>
<dbReference type="Pfam" id="PF04078">
    <property type="entry name" value="Rcd1"/>
    <property type="match status" value="1"/>
</dbReference>
<dbReference type="GeneID" id="104749605"/>
<dbReference type="InterPro" id="IPR011989">
    <property type="entry name" value="ARM-like"/>
</dbReference>
<dbReference type="PANTHER" id="PTHR12262">
    <property type="entry name" value="CCR4-NOT TRANSCRIPTION COMPLEX SUBUNIT 9"/>
    <property type="match status" value="1"/>
</dbReference>
<proteinExistence type="predicted"/>
<organism evidence="1 2">
    <name type="scientific">Camelina sativa</name>
    <name type="common">False flax</name>
    <name type="synonym">Myagrum sativum</name>
    <dbReference type="NCBI Taxonomy" id="90675"/>
    <lineage>
        <taxon>Eukaryota</taxon>
        <taxon>Viridiplantae</taxon>
        <taxon>Streptophyta</taxon>
        <taxon>Embryophyta</taxon>
        <taxon>Tracheophyta</taxon>
        <taxon>Spermatophyta</taxon>
        <taxon>Magnoliopsida</taxon>
        <taxon>eudicotyledons</taxon>
        <taxon>Gunneridae</taxon>
        <taxon>Pentapetalae</taxon>
        <taxon>rosids</taxon>
        <taxon>malvids</taxon>
        <taxon>Brassicales</taxon>
        <taxon>Brassicaceae</taxon>
        <taxon>Camelineae</taxon>
        <taxon>Camelina</taxon>
    </lineage>
</organism>
<keyword evidence="1" id="KW-1185">Reference proteome</keyword>
<name>A0ABM0WDM0_CAMSA</name>
<dbReference type="Gene3D" id="1.25.10.10">
    <property type="entry name" value="Leucine-rich Repeat Variant"/>
    <property type="match status" value="1"/>
</dbReference>
<accession>A0ABM0WDM0</accession>
<evidence type="ECO:0000313" key="2">
    <source>
        <dbReference type="RefSeq" id="XP_010469574.1"/>
    </source>
</evidence>
<evidence type="ECO:0000313" key="1">
    <source>
        <dbReference type="Proteomes" id="UP000694864"/>
    </source>
</evidence>
<reference evidence="1" key="1">
    <citation type="journal article" date="2014" name="Nat. Commun.">
        <title>The emerging biofuel crop Camelina sativa retains a highly undifferentiated hexaploid genome structure.</title>
        <authorList>
            <person name="Kagale S."/>
            <person name="Koh C."/>
            <person name="Nixon J."/>
            <person name="Bollina V."/>
            <person name="Clarke W.E."/>
            <person name="Tuteja R."/>
            <person name="Spillane C."/>
            <person name="Robinson S.J."/>
            <person name="Links M.G."/>
            <person name="Clarke C."/>
            <person name="Higgins E.E."/>
            <person name="Huebert T."/>
            <person name="Sharpe A.G."/>
            <person name="Parkin I.A."/>
        </authorList>
    </citation>
    <scope>NUCLEOTIDE SEQUENCE [LARGE SCALE GENOMIC DNA]</scope>
    <source>
        <strain evidence="1">cv. DH55</strain>
    </source>
</reference>